<dbReference type="Proteomes" id="UP000271554">
    <property type="component" value="Chromosome"/>
</dbReference>
<dbReference type="GO" id="GO:0043041">
    <property type="term" value="P:amino acid activation for nonribosomal peptide biosynthetic process"/>
    <property type="evidence" value="ECO:0007669"/>
    <property type="project" value="TreeGrafter"/>
</dbReference>
<accession>A0A387H4R4</accession>
<dbReference type="GO" id="GO:0044550">
    <property type="term" value="P:secondary metabolite biosynthetic process"/>
    <property type="evidence" value="ECO:0007669"/>
    <property type="project" value="TreeGrafter"/>
</dbReference>
<dbReference type="Pfam" id="PF00501">
    <property type="entry name" value="AMP-binding"/>
    <property type="match status" value="1"/>
</dbReference>
<evidence type="ECO:0000313" key="3">
    <source>
        <dbReference type="Proteomes" id="UP000271554"/>
    </source>
</evidence>
<dbReference type="PANTHER" id="PTHR45527:SF1">
    <property type="entry name" value="FATTY ACID SYNTHASE"/>
    <property type="match status" value="1"/>
</dbReference>
<sequence length="174" mass="19063">MFAEDRLLATTNLTFDISCYEMFVTLLNGACLVLAHSEDLLDSKALETVLRDRRISVMWLSAGLFHQHAHAVPEMFAGLRCLIVGGGTIGPRAVRAVLKSGRPGMFLNGYGPTENSSLSTTYRVDDLSARGDRAHRDQRSRLDGLCDAGRRNDRRTLGRPANCVSVGTASHWAT</sequence>
<organism evidence="2 3">
    <name type="scientific">Streptomyces hundungensis</name>
    <dbReference type="NCBI Taxonomy" id="1077946"/>
    <lineage>
        <taxon>Bacteria</taxon>
        <taxon>Bacillati</taxon>
        <taxon>Actinomycetota</taxon>
        <taxon>Actinomycetes</taxon>
        <taxon>Kitasatosporales</taxon>
        <taxon>Streptomycetaceae</taxon>
        <taxon>Streptomyces</taxon>
    </lineage>
</organism>
<dbReference type="Gene3D" id="3.40.50.980">
    <property type="match status" value="1"/>
</dbReference>
<name>A0A387H4R4_9ACTN</name>
<dbReference type="GO" id="GO:0005829">
    <property type="term" value="C:cytosol"/>
    <property type="evidence" value="ECO:0007669"/>
    <property type="project" value="TreeGrafter"/>
</dbReference>
<dbReference type="AlphaFoldDB" id="A0A387H4R4"/>
<proteinExistence type="predicted"/>
<dbReference type="SUPFAM" id="SSF56801">
    <property type="entry name" value="Acetyl-CoA synthetase-like"/>
    <property type="match status" value="1"/>
</dbReference>
<dbReference type="PANTHER" id="PTHR45527">
    <property type="entry name" value="NONRIBOSOMAL PEPTIDE SYNTHETASE"/>
    <property type="match status" value="1"/>
</dbReference>
<keyword evidence="3" id="KW-1185">Reference proteome</keyword>
<gene>
    <name evidence="2" type="primary">srfAB_1</name>
    <name evidence="2" type="ORF">DWB77_00481</name>
</gene>
<reference evidence="2 3" key="1">
    <citation type="submission" date="2018-10" db="EMBL/GenBank/DDBJ databases">
        <title>Relationship between Morphology and Antimicrobial Activity in Streptomyces.</title>
        <authorList>
            <person name="Kang H.J."/>
            <person name="Kim S.B."/>
        </authorList>
    </citation>
    <scope>NUCLEOTIDE SEQUENCE [LARGE SCALE GENOMIC DNA]</scope>
    <source>
        <strain evidence="2 3">BH38</strain>
    </source>
</reference>
<dbReference type="GO" id="GO:0031177">
    <property type="term" value="F:phosphopantetheine binding"/>
    <property type="evidence" value="ECO:0007669"/>
    <property type="project" value="TreeGrafter"/>
</dbReference>
<dbReference type="KEGG" id="shun:DWB77_00481"/>
<evidence type="ECO:0000259" key="1">
    <source>
        <dbReference type="Pfam" id="PF00501"/>
    </source>
</evidence>
<dbReference type="EMBL" id="CP032698">
    <property type="protein sequence ID" value="AYG78374.1"/>
    <property type="molecule type" value="Genomic_DNA"/>
</dbReference>
<dbReference type="InterPro" id="IPR000873">
    <property type="entry name" value="AMP-dep_synth/lig_dom"/>
</dbReference>
<feature type="domain" description="AMP-dependent synthetase/ligase" evidence="1">
    <location>
        <begin position="4"/>
        <end position="128"/>
    </location>
</feature>
<evidence type="ECO:0000313" key="2">
    <source>
        <dbReference type="EMBL" id="AYG78374.1"/>
    </source>
</evidence>
<protein>
    <submittedName>
        <fullName evidence="2">Surfactin synthase subunit 2</fullName>
    </submittedName>
</protein>